<sequence>MFKDKMTPNELAEMTGYSRQTVNKWVREKSWETCKKEGVQGGKARFIYMSEPVLTFIYNTRRMCDKVALYKANQSPLEQLMLNALRNLSETEQEKISSLLEREGLDGILRRLGIRN</sequence>
<comment type="caution">
    <text evidence="1">The sequence shown here is derived from an EMBL/GenBank/DDBJ whole genome shotgun (WGS) entry which is preliminary data.</text>
</comment>
<proteinExistence type="predicted"/>
<keyword evidence="2" id="KW-1185">Reference proteome</keyword>
<reference evidence="2" key="2">
    <citation type="submission" date="2023-07" db="EMBL/GenBank/DDBJ databases">
        <title>Cedecea davisae an AmpC producer and its therapeutic implications.</title>
        <authorList>
            <person name="Notter J."/>
        </authorList>
    </citation>
    <scope>NUCLEOTIDE SEQUENCE [LARGE SCALE GENOMIC DNA]</scope>
    <source>
        <strain evidence="2">1</strain>
    </source>
</reference>
<dbReference type="RefSeq" id="WP_216374798.1">
    <property type="nucleotide sequence ID" value="NZ_JAGRYT010000012.1"/>
</dbReference>
<evidence type="ECO:0000313" key="1">
    <source>
        <dbReference type="EMBL" id="MBU4681273.1"/>
    </source>
</evidence>
<organism evidence="1 2">
    <name type="scientific">Cedecea davisae</name>
    <dbReference type="NCBI Taxonomy" id="158484"/>
    <lineage>
        <taxon>Bacteria</taxon>
        <taxon>Pseudomonadati</taxon>
        <taxon>Pseudomonadota</taxon>
        <taxon>Gammaproteobacteria</taxon>
        <taxon>Enterobacterales</taxon>
        <taxon>Enterobacteriaceae</taxon>
        <taxon>Cedecea</taxon>
    </lineage>
</organism>
<dbReference type="Pfam" id="PF07037">
    <property type="entry name" value="YfeC-like"/>
    <property type="match status" value="1"/>
</dbReference>
<dbReference type="Proteomes" id="UP000686327">
    <property type="component" value="Unassembled WGS sequence"/>
</dbReference>
<name>A0ABS6DDR0_9ENTR</name>
<accession>A0ABS6DDR0</accession>
<reference evidence="1 2" key="1">
    <citation type="submission" date="2021-04" db="EMBL/GenBank/DDBJ databases">
        <authorList>
            <person name="Seiffert S.N."/>
        </authorList>
    </citation>
    <scope>NUCLEOTIDE SEQUENCE [LARGE SCALE GENOMIC DNA]</scope>
    <source>
        <strain evidence="1 2">1</strain>
    </source>
</reference>
<dbReference type="GO" id="GO:0003677">
    <property type="term" value="F:DNA binding"/>
    <property type="evidence" value="ECO:0007669"/>
    <property type="project" value="UniProtKB-KW"/>
</dbReference>
<dbReference type="EMBL" id="JAGRYU010000008">
    <property type="protein sequence ID" value="MBU4681273.1"/>
    <property type="molecule type" value="Genomic_DNA"/>
</dbReference>
<protein>
    <submittedName>
        <fullName evidence="1">DNA-binding transcriptional regulator</fullName>
    </submittedName>
</protein>
<evidence type="ECO:0000313" key="2">
    <source>
        <dbReference type="Proteomes" id="UP000686327"/>
    </source>
</evidence>
<dbReference type="InterPro" id="IPR010749">
    <property type="entry name" value="YfeC-like"/>
</dbReference>
<gene>
    <name evidence="1" type="ORF">KC222_04530</name>
</gene>
<keyword evidence="1" id="KW-0238">DNA-binding</keyword>